<dbReference type="GO" id="GO:0001228">
    <property type="term" value="F:DNA-binding transcription activator activity, RNA polymerase II-specific"/>
    <property type="evidence" value="ECO:0007669"/>
    <property type="project" value="TreeGrafter"/>
</dbReference>
<reference evidence="8" key="1">
    <citation type="submission" date="2022-12" db="EMBL/GenBank/DDBJ databases">
        <authorList>
            <person name="Petersen C."/>
        </authorList>
    </citation>
    <scope>NUCLEOTIDE SEQUENCE</scope>
    <source>
        <strain evidence="8">IBT 35673</strain>
    </source>
</reference>
<sequence>MLSHRKSSQKLPDQLIGRFQQFKVQSSRDAAWRLLQKGKLQPRHLKAPKLILSRSHKRMAQDPLVLTIPFSYDGHGQQAPYQPETHELGLYNPKFDITEDFSSLADIQDTSDNSLPSTLNWDPSCQPVAPLNSNLPRETGSSQLWSNLDPFNTNGLPARNQYTHDIIDYPTQNACGYSQKGPGNESPGPGEELGLPSHLVPNPNGTDYSEETFRYRTSLKATTAMRSNATEIPVSYLNKGQTYHLTVEDSSASTATNGAVQYRTFVHVSFEQEHQRDDPAACWRLWQEGRQHAERKKRDLPPTAVQYTGQNNPQMLVKQVHLDGIPIRLNFLSTDFTRLKGVKGDSVRLCVKTEQLGNANGFQEPEISYCNVKLFRDHGAERKMSNDVTIIHRRMDRLKLQAADADSYNSSNKRKRNSDPGTGIAHVAGMKREFNPSYISPSNSDGSSRSQQQIQLWKKVDALRCSLQSSQPENTFFLRADPQDDPDLFSFPIPDEKSSRHNEQPPRMPHRSDSGISMGSDTSISRPQMPTLKSDQSTTRSSFSEQLTKPVACFYVKVMSDDPSSNLVYRAIYPRERTVYELKKKIFENDSALVVSCLRVFYINRAGLKVEVDNKFVEHIPEGQDMIVECQDEPTLLGSTSCSSPGTKSIYLRY</sequence>
<evidence type="ECO:0000256" key="4">
    <source>
        <dbReference type="ARBA" id="ARBA00023163"/>
    </source>
</evidence>
<gene>
    <name evidence="8" type="ORF">N7452_006434</name>
</gene>
<comment type="caution">
    <text evidence="8">The sequence shown here is derived from an EMBL/GenBank/DDBJ whole genome shotgun (WGS) entry which is preliminary data.</text>
</comment>
<feature type="region of interest" description="Disordered" evidence="6">
    <location>
        <begin position="402"/>
        <end position="425"/>
    </location>
</feature>
<evidence type="ECO:0000259" key="7">
    <source>
        <dbReference type="PROSITE" id="PS51968"/>
    </source>
</evidence>
<dbReference type="GO" id="GO:0005634">
    <property type="term" value="C:nucleus"/>
    <property type="evidence" value="ECO:0007669"/>
    <property type="project" value="UniProtKB-SubCell"/>
</dbReference>
<dbReference type="InterPro" id="IPR040167">
    <property type="entry name" value="TF_CP2-like"/>
</dbReference>
<dbReference type="PROSITE" id="PS51968">
    <property type="entry name" value="GRH_CP2_DB"/>
    <property type="match status" value="1"/>
</dbReference>
<keyword evidence="5" id="KW-0539">Nucleus</keyword>
<feature type="region of interest" description="Disordered" evidence="6">
    <location>
        <begin position="477"/>
        <end position="543"/>
    </location>
</feature>
<dbReference type="PANTHER" id="PTHR11037">
    <property type="entry name" value="TRANSCRIPTION FACTOR CP2"/>
    <property type="match status" value="1"/>
</dbReference>
<accession>A0A9W9QKL7</accession>
<evidence type="ECO:0000256" key="6">
    <source>
        <dbReference type="SAM" id="MobiDB-lite"/>
    </source>
</evidence>
<evidence type="ECO:0000256" key="5">
    <source>
        <dbReference type="ARBA" id="ARBA00023242"/>
    </source>
</evidence>
<dbReference type="InterPro" id="IPR057520">
    <property type="entry name" value="GRHL1/CP2_C"/>
</dbReference>
<keyword evidence="3" id="KW-0238">DNA-binding</keyword>
<evidence type="ECO:0000313" key="8">
    <source>
        <dbReference type="EMBL" id="KAJ5339706.1"/>
    </source>
</evidence>
<name>A0A9W9QKL7_PENBR</name>
<evidence type="ECO:0000256" key="1">
    <source>
        <dbReference type="ARBA" id="ARBA00004123"/>
    </source>
</evidence>
<feature type="domain" description="Grh/CP2 DB" evidence="7">
    <location>
        <begin position="211"/>
        <end position="453"/>
    </location>
</feature>
<proteinExistence type="predicted"/>
<dbReference type="Pfam" id="PF04516">
    <property type="entry name" value="CP2"/>
    <property type="match status" value="1"/>
</dbReference>
<feature type="region of interest" description="Disordered" evidence="6">
    <location>
        <begin position="173"/>
        <end position="209"/>
    </location>
</feature>
<reference evidence="8" key="2">
    <citation type="journal article" date="2023" name="IMA Fungus">
        <title>Comparative genomic study of the Penicillium genus elucidates a diverse pangenome and 15 lateral gene transfer events.</title>
        <authorList>
            <person name="Petersen C."/>
            <person name="Sorensen T."/>
            <person name="Nielsen M.R."/>
            <person name="Sondergaard T.E."/>
            <person name="Sorensen J.L."/>
            <person name="Fitzpatrick D.A."/>
            <person name="Frisvad J.C."/>
            <person name="Nielsen K.L."/>
        </authorList>
    </citation>
    <scope>NUCLEOTIDE SEQUENCE</scope>
    <source>
        <strain evidence="8">IBT 35673</strain>
    </source>
</reference>
<keyword evidence="2" id="KW-0805">Transcription regulation</keyword>
<feature type="compositionally biased region" description="Polar residues" evidence="6">
    <location>
        <begin position="514"/>
        <end position="543"/>
    </location>
</feature>
<dbReference type="EMBL" id="JAPZBQ010000003">
    <property type="protein sequence ID" value="KAJ5339706.1"/>
    <property type="molecule type" value="Genomic_DNA"/>
</dbReference>
<dbReference type="InterPro" id="IPR007604">
    <property type="entry name" value="CP2"/>
</dbReference>
<dbReference type="AlphaFoldDB" id="A0A9W9QKL7"/>
<evidence type="ECO:0000313" key="9">
    <source>
        <dbReference type="Proteomes" id="UP001147695"/>
    </source>
</evidence>
<feature type="compositionally biased region" description="Low complexity" evidence="6">
    <location>
        <begin position="181"/>
        <end position="197"/>
    </location>
</feature>
<keyword evidence="4" id="KW-0804">Transcription</keyword>
<dbReference type="PANTHER" id="PTHR11037:SF20">
    <property type="entry name" value="PROTEIN GRAINYHEAD"/>
    <property type="match status" value="1"/>
</dbReference>
<dbReference type="Proteomes" id="UP001147695">
    <property type="component" value="Unassembled WGS sequence"/>
</dbReference>
<feature type="compositionally biased region" description="Polar residues" evidence="6">
    <location>
        <begin position="437"/>
        <end position="453"/>
    </location>
</feature>
<feature type="compositionally biased region" description="Basic and acidic residues" evidence="6">
    <location>
        <begin position="494"/>
        <end position="504"/>
    </location>
</feature>
<organism evidence="8 9">
    <name type="scientific">Penicillium brevicompactum</name>
    <dbReference type="NCBI Taxonomy" id="5074"/>
    <lineage>
        <taxon>Eukaryota</taxon>
        <taxon>Fungi</taxon>
        <taxon>Dikarya</taxon>
        <taxon>Ascomycota</taxon>
        <taxon>Pezizomycotina</taxon>
        <taxon>Eurotiomycetes</taxon>
        <taxon>Eurotiomycetidae</taxon>
        <taxon>Eurotiales</taxon>
        <taxon>Aspergillaceae</taxon>
        <taxon>Penicillium</taxon>
    </lineage>
</organism>
<evidence type="ECO:0000256" key="3">
    <source>
        <dbReference type="ARBA" id="ARBA00023125"/>
    </source>
</evidence>
<evidence type="ECO:0000256" key="2">
    <source>
        <dbReference type="ARBA" id="ARBA00023015"/>
    </source>
</evidence>
<protein>
    <recommendedName>
        <fullName evidence="7">Grh/CP2 DB domain-containing protein</fullName>
    </recommendedName>
</protein>
<feature type="region of interest" description="Disordered" evidence="6">
    <location>
        <begin position="434"/>
        <end position="453"/>
    </location>
</feature>
<dbReference type="Pfam" id="PF25416">
    <property type="entry name" value="GRHL1_C"/>
    <property type="match status" value="1"/>
</dbReference>
<comment type="subcellular location">
    <subcellularLocation>
        <location evidence="1">Nucleus</location>
    </subcellularLocation>
</comment>
<dbReference type="GO" id="GO:0000978">
    <property type="term" value="F:RNA polymerase II cis-regulatory region sequence-specific DNA binding"/>
    <property type="evidence" value="ECO:0007669"/>
    <property type="project" value="TreeGrafter"/>
</dbReference>